<evidence type="ECO:0000313" key="1">
    <source>
        <dbReference type="EMBL" id="XBS54249.1"/>
    </source>
</evidence>
<protein>
    <submittedName>
        <fullName evidence="1">Uncharacterized protein</fullName>
    </submittedName>
</protein>
<dbReference type="AlphaFoldDB" id="A0AAU7PPE2"/>
<gene>
    <name evidence="1" type="ORF">ABFV83_00230</name>
</gene>
<organism evidence="1">
    <name type="scientific">Lacrimispora sp. BS-2</name>
    <dbReference type="NCBI Taxonomy" id="3151850"/>
    <lineage>
        <taxon>Bacteria</taxon>
        <taxon>Bacillati</taxon>
        <taxon>Bacillota</taxon>
        <taxon>Clostridia</taxon>
        <taxon>Lachnospirales</taxon>
        <taxon>Lachnospiraceae</taxon>
        <taxon>Lacrimispora</taxon>
    </lineage>
</organism>
<proteinExistence type="predicted"/>
<sequence>MEKFEFEYTKINGLLYQTLKLTGKPSLQLEEIWTAPSELSA</sequence>
<name>A0AAU7PPE2_9FIRM</name>
<reference evidence="1" key="1">
    <citation type="submission" date="2024-06" db="EMBL/GenBank/DDBJ databases">
        <title>Lacrimispora cavernae sp. nov., a novel anaerobe isolated from bat guano pile inside a cave.</title>
        <authorList>
            <person name="Miller S.L."/>
            <person name="Lu N."/>
            <person name="King J."/>
            <person name="Sankaranarayanan K."/>
            <person name="Lawson P.A."/>
        </authorList>
    </citation>
    <scope>NUCLEOTIDE SEQUENCE</scope>
    <source>
        <strain evidence="1">BS-2</strain>
    </source>
</reference>
<dbReference type="RefSeq" id="WP_349946776.1">
    <property type="nucleotide sequence ID" value="NZ_CP157940.1"/>
</dbReference>
<dbReference type="EMBL" id="CP157940">
    <property type="protein sequence ID" value="XBS54249.1"/>
    <property type="molecule type" value="Genomic_DNA"/>
</dbReference>
<accession>A0AAU7PPE2</accession>